<name>A0A1E3GX22_9HYPH</name>
<evidence type="ECO:0008006" key="3">
    <source>
        <dbReference type="Google" id="ProtNLM"/>
    </source>
</evidence>
<protein>
    <recommendedName>
        <fullName evidence="3">Glycosyltransferase family 9 (Heptosyltransferase)</fullName>
    </recommendedName>
</protein>
<dbReference type="SUPFAM" id="SSF53756">
    <property type="entry name" value="UDP-Glycosyltransferase/glycogen phosphorylase"/>
    <property type="match status" value="1"/>
</dbReference>
<dbReference type="Gene3D" id="3.40.50.2000">
    <property type="entry name" value="Glycogen Phosphorylase B"/>
    <property type="match status" value="1"/>
</dbReference>
<dbReference type="Proteomes" id="UP000094622">
    <property type="component" value="Unassembled WGS sequence"/>
</dbReference>
<dbReference type="EMBL" id="MCRJ01000159">
    <property type="protein sequence ID" value="ODN68564.1"/>
    <property type="molecule type" value="Genomic_DNA"/>
</dbReference>
<organism evidence="1 2">
    <name type="scientific">Methylobrevis pamukkalensis</name>
    <dbReference type="NCBI Taxonomy" id="1439726"/>
    <lineage>
        <taxon>Bacteria</taxon>
        <taxon>Pseudomonadati</taxon>
        <taxon>Pseudomonadota</taxon>
        <taxon>Alphaproteobacteria</taxon>
        <taxon>Hyphomicrobiales</taxon>
        <taxon>Pleomorphomonadaceae</taxon>
        <taxon>Methylobrevis</taxon>
    </lineage>
</organism>
<proteinExistence type="predicted"/>
<evidence type="ECO:0000313" key="1">
    <source>
        <dbReference type="EMBL" id="ODN68564.1"/>
    </source>
</evidence>
<evidence type="ECO:0000313" key="2">
    <source>
        <dbReference type="Proteomes" id="UP000094622"/>
    </source>
</evidence>
<keyword evidence="2" id="KW-1185">Reference proteome</keyword>
<comment type="caution">
    <text evidence="1">The sequence shown here is derived from an EMBL/GenBank/DDBJ whole genome shotgun (WGS) entry which is preliminary data.</text>
</comment>
<gene>
    <name evidence="1" type="ORF">A6302_04140</name>
</gene>
<dbReference type="AlphaFoldDB" id="A0A1E3GX22"/>
<accession>A0A1E3GX22</accession>
<reference evidence="1 2" key="1">
    <citation type="submission" date="2016-07" db="EMBL/GenBank/DDBJ databases">
        <title>Draft Genome Sequence of Methylobrevis pamukkalensis PK2.</title>
        <authorList>
            <person name="Vasilenko O.V."/>
            <person name="Doronina N.V."/>
            <person name="Shmareva M.N."/>
            <person name="Tarlachkov S.V."/>
            <person name="Mustakhimov I."/>
            <person name="Trotsenko Y.A."/>
        </authorList>
    </citation>
    <scope>NUCLEOTIDE SEQUENCE [LARGE SCALE GENOMIC DNA]</scope>
    <source>
        <strain evidence="1 2">PK2</strain>
    </source>
</reference>
<sequence length="418" mass="46120">MLKAGDSLRPAVLLSRNLTPDPNPNYRTGMCLARLGQAPLAEAFFRKADVPWKRRGQVRQQRLVNLQTSAQLDCLLEVSDRILAADGGFAAYADLDPTAWTCRLAADPRDVVSWHAYRRRFAADWADPRLGVLLSAPDAVLPGAPLLIAFEENYGVGNMIFFSRWLAGLRRFHEKITIALPVRLRKLFDSAFASAARFVPYEDPDGLLAIVQDFEGLKLAAPDLPILAGRYGFAPTMAPLFVTYGVSRRREPRPRIGLGWWTPNPRSSQKRNIGLDEVWRALEPVAEEITFVSLQPQRDEAIAQIEAAGLRDRIAVPDTDGLSDYLGYVDLIRSCTMVVSIDSSIPFFAGACGVPTLLLQPLASPYGWTGGYTRSDSFSSVSYLRQVEPGDWRIPLARLADEIRARLPATGPAAAIEG</sequence>